<name>A0AAU9J8E5_9CILI</name>
<dbReference type="Gene3D" id="3.40.50.720">
    <property type="entry name" value="NAD(P)-binding Rossmann-like Domain"/>
    <property type="match status" value="2"/>
</dbReference>
<evidence type="ECO:0000256" key="10">
    <source>
        <dbReference type="PIRSR" id="PIRSR500133-3"/>
    </source>
</evidence>
<feature type="binding site" evidence="10">
    <location>
        <begin position="273"/>
        <end position="276"/>
    </location>
    <ligand>
        <name>NAD(+)</name>
        <dbReference type="ChEBI" id="CHEBI:57540"/>
    </ligand>
</feature>
<reference evidence="12" key="1">
    <citation type="submission" date="2021-09" db="EMBL/GenBank/DDBJ databases">
        <authorList>
            <consortium name="AG Swart"/>
            <person name="Singh M."/>
            <person name="Singh A."/>
            <person name="Seah K."/>
            <person name="Emmerich C."/>
        </authorList>
    </citation>
    <scope>NUCLEOTIDE SEQUENCE</scope>
    <source>
        <strain evidence="12">ATCC30299</strain>
    </source>
</reference>
<feature type="active site" description="Nucleophile" evidence="9">
    <location>
        <position position="273"/>
    </location>
</feature>
<dbReference type="GO" id="GO:0051287">
    <property type="term" value="F:NAD binding"/>
    <property type="evidence" value="ECO:0007669"/>
    <property type="project" value="InterPro"/>
</dbReference>
<evidence type="ECO:0000256" key="2">
    <source>
        <dbReference type="ARBA" id="ARBA00006601"/>
    </source>
</evidence>
<dbReference type="FunFam" id="3.40.50.720:FF:000114">
    <property type="entry name" value="UDP-glucose 6-dehydrogenase"/>
    <property type="match status" value="1"/>
</dbReference>
<dbReference type="InterPro" id="IPR028356">
    <property type="entry name" value="UDPglc_DH_euk"/>
</dbReference>
<dbReference type="NCBIfam" id="TIGR03026">
    <property type="entry name" value="NDP-sugDHase"/>
    <property type="match status" value="1"/>
</dbReference>
<dbReference type="PANTHER" id="PTHR11374">
    <property type="entry name" value="UDP-GLUCOSE DEHYDROGENASE/UDP-MANNAC DEHYDROGENASE"/>
    <property type="match status" value="1"/>
</dbReference>
<feature type="binding site" evidence="10">
    <location>
        <position position="35"/>
    </location>
    <ligand>
        <name>NAD(+)</name>
        <dbReference type="ChEBI" id="CHEBI:57540"/>
    </ligand>
</feature>
<feature type="binding site" evidence="10">
    <location>
        <begin position="88"/>
        <end position="92"/>
    </location>
    <ligand>
        <name>NAD(+)</name>
        <dbReference type="ChEBI" id="CHEBI:57540"/>
    </ligand>
</feature>
<dbReference type="GO" id="GO:0003979">
    <property type="term" value="F:UDP-glucose 6-dehydrogenase activity"/>
    <property type="evidence" value="ECO:0007669"/>
    <property type="project" value="UniProtKB-EC"/>
</dbReference>
<organism evidence="12 13">
    <name type="scientific">Blepharisma stoltei</name>
    <dbReference type="NCBI Taxonomy" id="1481888"/>
    <lineage>
        <taxon>Eukaryota</taxon>
        <taxon>Sar</taxon>
        <taxon>Alveolata</taxon>
        <taxon>Ciliophora</taxon>
        <taxon>Postciliodesmatophora</taxon>
        <taxon>Heterotrichea</taxon>
        <taxon>Heterotrichida</taxon>
        <taxon>Blepharismidae</taxon>
        <taxon>Blepharisma</taxon>
    </lineage>
</organism>
<evidence type="ECO:0000256" key="9">
    <source>
        <dbReference type="PIRSR" id="PIRSR500133-1"/>
    </source>
</evidence>
<dbReference type="SUPFAM" id="SSF52413">
    <property type="entry name" value="UDP-glucose/GDP-mannose dehydrogenase C-terminal domain"/>
    <property type="match status" value="1"/>
</dbReference>
<dbReference type="Pfam" id="PF03720">
    <property type="entry name" value="UDPG_MGDP_dh_C"/>
    <property type="match status" value="1"/>
</dbReference>
<dbReference type="Pfam" id="PF03721">
    <property type="entry name" value="UDPG_MGDP_dh_N"/>
    <property type="match status" value="1"/>
</dbReference>
<dbReference type="SUPFAM" id="SSF51735">
    <property type="entry name" value="NAD(P)-binding Rossmann-fold domains"/>
    <property type="match status" value="1"/>
</dbReference>
<dbReference type="PIRSF" id="PIRSF000124">
    <property type="entry name" value="UDPglc_GDPman_dh"/>
    <property type="match status" value="1"/>
</dbReference>
<evidence type="ECO:0000256" key="5">
    <source>
        <dbReference type="ARBA" id="ARBA00023002"/>
    </source>
</evidence>
<dbReference type="Gene3D" id="1.20.5.100">
    <property type="entry name" value="Cytochrome c1, transmembrane anchor, C-terminal"/>
    <property type="match status" value="1"/>
</dbReference>
<keyword evidence="6 8" id="KW-0520">NAD</keyword>
<feature type="binding site" evidence="10">
    <location>
        <position position="166"/>
    </location>
    <ligand>
        <name>NAD(+)</name>
        <dbReference type="ChEBI" id="CHEBI:57540"/>
    </ligand>
</feature>
<feature type="binding site" evidence="10">
    <location>
        <begin position="10"/>
        <end position="15"/>
    </location>
    <ligand>
        <name>NAD(+)</name>
        <dbReference type="ChEBI" id="CHEBI:57540"/>
    </ligand>
</feature>
<dbReference type="GO" id="GO:0005634">
    <property type="term" value="C:nucleus"/>
    <property type="evidence" value="ECO:0007669"/>
    <property type="project" value="TreeGrafter"/>
</dbReference>
<dbReference type="InterPro" id="IPR036220">
    <property type="entry name" value="UDP-Glc/GDP-Man_DH_C_sf"/>
</dbReference>
<evidence type="ECO:0000256" key="1">
    <source>
        <dbReference type="ARBA" id="ARBA00004701"/>
    </source>
</evidence>
<dbReference type="FunFam" id="1.20.5.100:FF:000001">
    <property type="entry name" value="UDP-glucose 6-dehydrogenase"/>
    <property type="match status" value="1"/>
</dbReference>
<feature type="binding site" evidence="10">
    <location>
        <position position="40"/>
    </location>
    <ligand>
        <name>NAD(+)</name>
        <dbReference type="ChEBI" id="CHEBI:57540"/>
    </ligand>
</feature>
<evidence type="ECO:0000259" key="11">
    <source>
        <dbReference type="SMART" id="SM00984"/>
    </source>
</evidence>
<evidence type="ECO:0000256" key="7">
    <source>
        <dbReference type="ARBA" id="ARBA00047473"/>
    </source>
</evidence>
<dbReference type="InterPro" id="IPR001732">
    <property type="entry name" value="UDP-Glc/GDP-Man_DH_N"/>
</dbReference>
<dbReference type="EMBL" id="CAJZBQ010000024">
    <property type="protein sequence ID" value="CAG9320218.1"/>
    <property type="molecule type" value="Genomic_DNA"/>
</dbReference>
<dbReference type="GO" id="GO:0006024">
    <property type="term" value="P:glycosaminoglycan biosynthetic process"/>
    <property type="evidence" value="ECO:0007669"/>
    <property type="project" value="TreeGrafter"/>
</dbReference>
<keyword evidence="5 8" id="KW-0560">Oxidoreductase</keyword>
<evidence type="ECO:0000313" key="12">
    <source>
        <dbReference type="EMBL" id="CAG9320218.1"/>
    </source>
</evidence>
<dbReference type="PIRSF" id="PIRSF500133">
    <property type="entry name" value="UDPglc_DH_euk"/>
    <property type="match status" value="1"/>
</dbReference>
<evidence type="ECO:0000256" key="6">
    <source>
        <dbReference type="ARBA" id="ARBA00023027"/>
    </source>
</evidence>
<feature type="binding site" evidence="10">
    <location>
        <begin position="132"/>
        <end position="133"/>
    </location>
    <ligand>
        <name>NAD(+)</name>
        <dbReference type="ChEBI" id="CHEBI:57540"/>
    </ligand>
</feature>
<evidence type="ECO:0000256" key="4">
    <source>
        <dbReference type="ARBA" id="ARBA00015132"/>
    </source>
</evidence>
<dbReference type="InterPro" id="IPR014027">
    <property type="entry name" value="UDP-Glc/GDP-Man_DH_C"/>
</dbReference>
<dbReference type="SMART" id="SM00984">
    <property type="entry name" value="UDPG_MGDP_dh_C"/>
    <property type="match status" value="1"/>
</dbReference>
<dbReference type="EC" id="1.1.1.22" evidence="3 8"/>
<dbReference type="AlphaFoldDB" id="A0AAU9J8E5"/>
<comment type="catalytic activity">
    <reaction evidence="7 8">
        <text>UDP-alpha-D-glucose + 2 NAD(+) + H2O = UDP-alpha-D-glucuronate + 2 NADH + 3 H(+)</text>
        <dbReference type="Rhea" id="RHEA:23596"/>
        <dbReference type="ChEBI" id="CHEBI:15377"/>
        <dbReference type="ChEBI" id="CHEBI:15378"/>
        <dbReference type="ChEBI" id="CHEBI:57540"/>
        <dbReference type="ChEBI" id="CHEBI:57945"/>
        <dbReference type="ChEBI" id="CHEBI:58052"/>
        <dbReference type="ChEBI" id="CHEBI:58885"/>
        <dbReference type="EC" id="1.1.1.22"/>
    </reaction>
</comment>
<keyword evidence="13" id="KW-1185">Reference proteome</keyword>
<comment type="pathway">
    <text evidence="1">Nucleotide-sugar biosynthesis; UDP-alpha-D-glucuronate biosynthesis; UDP-alpha-D-glucuronate from UDP-alpha-D-glucose: step 1/1.</text>
</comment>
<protein>
    <recommendedName>
        <fullName evidence="4 8">UDP-glucose 6-dehydrogenase</fullName>
        <ecNumber evidence="3 8">1.1.1.22</ecNumber>
    </recommendedName>
</protein>
<proteinExistence type="inferred from homology"/>
<dbReference type="InterPro" id="IPR014026">
    <property type="entry name" value="UDP-Glc/GDP-Man_DH_dimer"/>
</dbReference>
<evidence type="ECO:0000313" key="13">
    <source>
        <dbReference type="Proteomes" id="UP001162131"/>
    </source>
</evidence>
<sequence>MEVHKISCIGAGFVGGPTMAVFAYKCPDLQISCLDLDPEKISRWNSNELPIYESCLLEIVQNCRGRNLSFSNDVSNEIKNSNIIFICVNTPTKTYGEGAGCAFDLTYLESSVRSIASVLKDCTDKKIIVEKSTVAVRTAEIIEQILTHNAPGLDFSVLSNPEFLAEGTAVNDLLNPSRVLIGGKNEEAIETLANLYARWVPRTKILTTSLWSSELSKLCSNAMLAQRISSINSISAVCERVGADIDEVSTVIGTDERIGNKFLRTSVGFGGSCFTKDVLCLVYICESIGLTDVANYWRQVIIMNEFQRNRFTKCIITSMNNTLKNKHIAMFGFAYKKNTGDTRETAACYVASTLLEEGAIIHVYDPKVTRQMMLNEMNLHKFLDFISADKHLITETNPYEAVKNSSAILVLTEWDCFKDFDYTRMFQDMLKPAYIFDGRNLLNHSALREIGFRVIALGKSDFRDFRFC</sequence>
<dbReference type="PANTHER" id="PTHR11374:SF3">
    <property type="entry name" value="UDP-GLUCOSE 6-DEHYDROGENASE"/>
    <property type="match status" value="1"/>
</dbReference>
<feature type="binding site" evidence="10">
    <location>
        <position position="343"/>
    </location>
    <ligand>
        <name>NAD(+)</name>
        <dbReference type="ChEBI" id="CHEBI:57540"/>
    </ligand>
</feature>
<feature type="domain" description="UDP-glucose/GDP-mannose dehydrogenase C-terminal" evidence="11">
    <location>
        <begin position="329"/>
        <end position="444"/>
    </location>
</feature>
<comment type="caution">
    <text evidence="12">The sequence shown here is derived from an EMBL/GenBank/DDBJ whole genome shotgun (WGS) entry which is preliminary data.</text>
</comment>
<dbReference type="FunFam" id="3.40.50.720:FF:000032">
    <property type="entry name" value="UDP-glucose 6-dehydrogenase"/>
    <property type="match status" value="1"/>
</dbReference>
<dbReference type="Proteomes" id="UP001162131">
    <property type="component" value="Unassembled WGS sequence"/>
</dbReference>
<evidence type="ECO:0000256" key="3">
    <source>
        <dbReference type="ARBA" id="ARBA00012954"/>
    </source>
</evidence>
<accession>A0AAU9J8E5</accession>
<dbReference type="InterPro" id="IPR017476">
    <property type="entry name" value="UDP-Glc/GDP-Man"/>
</dbReference>
<dbReference type="Pfam" id="PF00984">
    <property type="entry name" value="UDPG_MGDP_dh"/>
    <property type="match status" value="1"/>
</dbReference>
<dbReference type="InterPro" id="IPR036291">
    <property type="entry name" value="NAD(P)-bd_dom_sf"/>
</dbReference>
<evidence type="ECO:0000256" key="8">
    <source>
        <dbReference type="PIRNR" id="PIRNR000124"/>
    </source>
</evidence>
<comment type="similarity">
    <text evidence="2 8">Belongs to the UDP-glucose/GDP-mannose dehydrogenase family.</text>
</comment>
<dbReference type="InterPro" id="IPR008927">
    <property type="entry name" value="6-PGluconate_DH-like_C_sf"/>
</dbReference>
<dbReference type="SUPFAM" id="SSF48179">
    <property type="entry name" value="6-phosphogluconate dehydrogenase C-terminal domain-like"/>
    <property type="match status" value="1"/>
</dbReference>
<gene>
    <name evidence="12" type="ORF">BSTOLATCC_MIC25450</name>
</gene>